<gene>
    <name evidence="6" type="ORF">SAMN04488132_10338</name>
</gene>
<dbReference type="GO" id="GO:0016757">
    <property type="term" value="F:glycosyltransferase activity"/>
    <property type="evidence" value="ECO:0007669"/>
    <property type="project" value="UniProtKB-KW"/>
</dbReference>
<accession>A0A1T4LWG4</accession>
<dbReference type="RefSeq" id="WP_078830548.1">
    <property type="nucleotide sequence ID" value="NZ_FUWH01000003.1"/>
</dbReference>
<dbReference type="SUPFAM" id="SSF53448">
    <property type="entry name" value="Nucleotide-diphospho-sugar transferases"/>
    <property type="match status" value="1"/>
</dbReference>
<feature type="transmembrane region" description="Helical" evidence="4">
    <location>
        <begin position="317"/>
        <end position="336"/>
    </location>
</feature>
<dbReference type="Gene3D" id="3.90.550.10">
    <property type="entry name" value="Spore Coat Polysaccharide Biosynthesis Protein SpsA, Chain A"/>
    <property type="match status" value="1"/>
</dbReference>
<reference evidence="6 7" key="1">
    <citation type="submission" date="2017-02" db="EMBL/GenBank/DDBJ databases">
        <authorList>
            <person name="Peterson S.W."/>
        </authorList>
    </citation>
    <scope>NUCLEOTIDE SEQUENCE [LARGE SCALE GENOMIC DNA]</scope>
    <source>
        <strain evidence="6 7">DSM 22335</strain>
    </source>
</reference>
<protein>
    <submittedName>
        <fullName evidence="6">Glycosyltransferase, catalytic subunit of cellulose synthase and poly-beta-1,6-N-acetylglucosamine synthase</fullName>
    </submittedName>
</protein>
<dbReference type="PANTHER" id="PTHR43630">
    <property type="entry name" value="POLY-BETA-1,6-N-ACETYL-D-GLUCOSAMINE SYNTHASE"/>
    <property type="match status" value="1"/>
</dbReference>
<comment type="similarity">
    <text evidence="1">Belongs to the glycosyltransferase 2 family.</text>
</comment>
<dbReference type="AlphaFoldDB" id="A0A1T4LWG4"/>
<proteinExistence type="inferred from homology"/>
<evidence type="ECO:0000259" key="5">
    <source>
        <dbReference type="Pfam" id="PF00535"/>
    </source>
</evidence>
<dbReference type="InterPro" id="IPR029044">
    <property type="entry name" value="Nucleotide-diphossugar_trans"/>
</dbReference>
<dbReference type="Pfam" id="PF00535">
    <property type="entry name" value="Glycos_transf_2"/>
    <property type="match status" value="1"/>
</dbReference>
<evidence type="ECO:0000256" key="1">
    <source>
        <dbReference type="ARBA" id="ARBA00006739"/>
    </source>
</evidence>
<evidence type="ECO:0000256" key="3">
    <source>
        <dbReference type="ARBA" id="ARBA00022679"/>
    </source>
</evidence>
<organism evidence="6 7">
    <name type="scientific">Sediminibacterium ginsengisoli</name>
    <dbReference type="NCBI Taxonomy" id="413434"/>
    <lineage>
        <taxon>Bacteria</taxon>
        <taxon>Pseudomonadati</taxon>
        <taxon>Bacteroidota</taxon>
        <taxon>Chitinophagia</taxon>
        <taxon>Chitinophagales</taxon>
        <taxon>Chitinophagaceae</taxon>
        <taxon>Sediminibacterium</taxon>
    </lineage>
</organism>
<feature type="transmembrane region" description="Helical" evidence="4">
    <location>
        <begin position="289"/>
        <end position="311"/>
    </location>
</feature>
<keyword evidence="2" id="KW-0328">Glycosyltransferase</keyword>
<keyword evidence="4" id="KW-0812">Transmembrane</keyword>
<dbReference type="Proteomes" id="UP000190888">
    <property type="component" value="Unassembled WGS sequence"/>
</dbReference>
<feature type="transmembrane region" description="Helical" evidence="4">
    <location>
        <begin position="6"/>
        <end position="23"/>
    </location>
</feature>
<feature type="transmembrane region" description="Helical" evidence="4">
    <location>
        <begin position="348"/>
        <end position="368"/>
    </location>
</feature>
<dbReference type="InterPro" id="IPR001173">
    <property type="entry name" value="Glyco_trans_2-like"/>
</dbReference>
<evidence type="ECO:0000256" key="4">
    <source>
        <dbReference type="SAM" id="Phobius"/>
    </source>
</evidence>
<keyword evidence="3 6" id="KW-0808">Transferase</keyword>
<name>A0A1T4LWG4_9BACT</name>
<dbReference type="OrthoDB" id="9805625at2"/>
<keyword evidence="4" id="KW-0472">Membrane</keyword>
<evidence type="ECO:0000313" key="6">
    <source>
        <dbReference type="EMBL" id="SJZ59083.1"/>
    </source>
</evidence>
<keyword evidence="7" id="KW-1185">Reference proteome</keyword>
<dbReference type="PANTHER" id="PTHR43630:SF1">
    <property type="entry name" value="POLY-BETA-1,6-N-ACETYL-D-GLUCOSAMINE SYNTHASE"/>
    <property type="match status" value="1"/>
</dbReference>
<dbReference type="STRING" id="413434.SAMN04488132_10338"/>
<dbReference type="EMBL" id="FUWH01000003">
    <property type="protein sequence ID" value="SJZ59083.1"/>
    <property type="molecule type" value="Genomic_DNA"/>
</dbReference>
<feature type="domain" description="Glycosyltransferase 2-like" evidence="5">
    <location>
        <begin position="46"/>
        <end position="171"/>
    </location>
</feature>
<dbReference type="CDD" id="cd04192">
    <property type="entry name" value="GT_2_like_e"/>
    <property type="match status" value="1"/>
</dbReference>
<sequence length="382" mass="43100">MYIAAIIVTTFLLAVYSFLILQYRKWFLRLKPFSTAVMPEPKTKFSVIIPARNEGNGIAACLHSILQQQYPADLFEVIVINDHSTDNTEAVIRKLQAEYPNLRLINLQERLANKQLNAYKKMAIEMAIAESMGDWIVTTDADCYAPPNWLSTLNACISGNSPVFIAAPVMFTHNGSFLSAFQLLDFISLQGITAAAVSAGYHSMCNGANLAYRKDVFYEAGKFSGIDHVASGDDMLLMHKIKALYPDRMAYLFSPGMIVTTEPMHTWKDFFNQRIRWASKADQYDDKGIFWTLALVYALNAALLLLFPFSFFVEGGLVNWLLFVAVKTGVELSFMIPVARFYNQLGALYLFPVMQPFHITYTVIAGWLGKFGSYQWKGRSVR</sequence>
<evidence type="ECO:0000313" key="7">
    <source>
        <dbReference type="Proteomes" id="UP000190888"/>
    </source>
</evidence>
<evidence type="ECO:0000256" key="2">
    <source>
        <dbReference type="ARBA" id="ARBA00022676"/>
    </source>
</evidence>
<keyword evidence="4" id="KW-1133">Transmembrane helix</keyword>